<evidence type="ECO:0000313" key="6">
    <source>
        <dbReference type="Proteomes" id="UP000242792"/>
    </source>
</evidence>
<dbReference type="Pfam" id="PF13588">
    <property type="entry name" value="HSDR_N_2"/>
    <property type="match status" value="1"/>
</dbReference>
<dbReference type="GO" id="GO:0032259">
    <property type="term" value="P:methylation"/>
    <property type="evidence" value="ECO:0007669"/>
    <property type="project" value="UniProtKB-KW"/>
</dbReference>
<dbReference type="GeneID" id="83037996"/>
<feature type="domain" description="Type I restriction enzyme R protein N-terminal" evidence="4">
    <location>
        <begin position="39"/>
        <end position="154"/>
    </location>
</feature>
<evidence type="ECO:0000313" key="5">
    <source>
        <dbReference type="EMBL" id="AQZ97138.1"/>
    </source>
</evidence>
<dbReference type="OrthoDB" id="9784823at2"/>
<reference evidence="5 6" key="1">
    <citation type="submission" date="2017-03" db="EMBL/GenBank/DDBJ databases">
        <title>Rapid Whole Genome Sequencing of Comamonas kerstersii Causing Continuous ambulatory Peritoneal Dialysis-Associated Peritonitis.</title>
        <authorList>
            <person name="Zheng B."/>
        </authorList>
    </citation>
    <scope>NUCLEOTIDE SEQUENCE [LARGE SCALE GENOMIC DNA]</scope>
    <source>
        <strain evidence="5 6">8943</strain>
    </source>
</reference>
<dbReference type="GO" id="GO:0003677">
    <property type="term" value="F:DNA binding"/>
    <property type="evidence" value="ECO:0007669"/>
    <property type="project" value="InterPro"/>
</dbReference>
<keyword evidence="2" id="KW-0680">Restriction system</keyword>
<evidence type="ECO:0000259" key="4">
    <source>
        <dbReference type="Pfam" id="PF13588"/>
    </source>
</evidence>
<sequence length="745" mass="84446">MSNKELIAKAVEKGLLAFDDEQKNVTYVHQNKRLRWSDPEEKVRAQSFASLVLEYGYAARQIDIEVAVEHRVPNIYADLVVYADQTLKKPVILVECKREEASQGELDQAVEQGFGYANSIDADFVWMTSGIRNDYFLRDRKAPKERVANRLADLPRAGGHLSRAKYVKGGQGGFELKTVEENELTRIFKQAHDALWAGGKRNPAEAFDELDKLIFCKIWDERAKRKNGEPYDFQVFSDDKGDDLKVRIHNLYLEGRKKDAEVFKEDIRLSNAELQTVVGYLAATNLNKTDLDSKGRAFETFMTGFFRGEFGQYFTPRKIVQFIVDALPITNESMVLDTSCGSGGFLLHALDKVRKQADQKAREGYFDPTTPEGYKEHFDFWHDFAEHNLFGIEISEGIARTAKMNMIIHDDGHTNVIAFDGLEAIDTMRERTKNKGFKADAFDFIITNPPFGSKVKFAEKRYLENYSLGKKGVDWIDAKLNNINLLRETVREQQTTEVLFIEQCHRFLKPGGYLAMVIPDSILTNSSMQYVRDWIEEHWRIVAVVSLPQFAFAANGAGVKSSVLFLKKYNAQTTAAIQAIKTQVQDDLFGKKSQGQALESLILEKKIKLKMGDQTIQDIENGLVARLEALEAQGTLTAAIKKDLKAEAKAAIKAHMETEAYAAWQQATTDDYNERIANLREALEDDFLAKVKEQVEDYPIFMAIAEDIGYDATGRPTALNELDTVTQELARFLEQLETGDTRPFV</sequence>
<name>A0A1V0BB12_9BURK</name>
<dbReference type="PROSITE" id="PS00092">
    <property type="entry name" value="N6_MTASE"/>
    <property type="match status" value="1"/>
</dbReference>
<dbReference type="PRINTS" id="PR00507">
    <property type="entry name" value="N12N6MTFRASE"/>
</dbReference>
<evidence type="ECO:0000256" key="1">
    <source>
        <dbReference type="ARBA" id="ARBA00006594"/>
    </source>
</evidence>
<proteinExistence type="inferred from homology"/>
<dbReference type="InterPro" id="IPR002052">
    <property type="entry name" value="DNA_methylase_N6_adenine_CS"/>
</dbReference>
<dbReference type="Proteomes" id="UP000242792">
    <property type="component" value="Chromosome"/>
</dbReference>
<dbReference type="RefSeq" id="WP_054064980.1">
    <property type="nucleotide sequence ID" value="NZ_CP020121.1"/>
</dbReference>
<organism evidence="5 6">
    <name type="scientific">Comamonas kerstersii</name>
    <dbReference type="NCBI Taxonomy" id="225992"/>
    <lineage>
        <taxon>Bacteria</taxon>
        <taxon>Pseudomonadati</taxon>
        <taxon>Pseudomonadota</taxon>
        <taxon>Betaproteobacteria</taxon>
        <taxon>Burkholderiales</taxon>
        <taxon>Comamonadaceae</taxon>
        <taxon>Comamonas</taxon>
    </lineage>
</organism>
<dbReference type="SUPFAM" id="SSF53335">
    <property type="entry name" value="S-adenosyl-L-methionine-dependent methyltransferases"/>
    <property type="match status" value="1"/>
</dbReference>
<dbReference type="InterPro" id="IPR052916">
    <property type="entry name" value="Type-I_RE_MTase_Subunit"/>
</dbReference>
<dbReference type="Gene3D" id="3.40.50.150">
    <property type="entry name" value="Vaccinia Virus protein VP39"/>
    <property type="match status" value="1"/>
</dbReference>
<comment type="similarity">
    <text evidence="1">Belongs to the N(4)/N(6)-methyltransferase family.</text>
</comment>
<dbReference type="PANTHER" id="PTHR42998:SF1">
    <property type="entry name" value="TYPE I RESTRICTION ENZYME HINDI METHYLASE SUBUNIT"/>
    <property type="match status" value="1"/>
</dbReference>
<keyword evidence="5" id="KW-0489">Methyltransferase</keyword>
<dbReference type="REBASE" id="192883">
    <property type="entry name" value="M.Cke8943ORF1545P"/>
</dbReference>
<accession>A0A1V0BB12</accession>
<dbReference type="EMBL" id="CP020121">
    <property type="protein sequence ID" value="AQZ97138.1"/>
    <property type="molecule type" value="Genomic_DNA"/>
</dbReference>
<dbReference type="KEGG" id="cke:B5M06_01545"/>
<keyword evidence="5" id="KW-0808">Transferase</keyword>
<dbReference type="GO" id="GO:0008170">
    <property type="term" value="F:N-methyltransferase activity"/>
    <property type="evidence" value="ECO:0007669"/>
    <property type="project" value="InterPro"/>
</dbReference>
<dbReference type="AlphaFoldDB" id="A0A1V0BB12"/>
<feature type="domain" description="DNA methylase adenine-specific" evidence="3">
    <location>
        <begin position="292"/>
        <end position="591"/>
    </location>
</feature>
<dbReference type="InterPro" id="IPR003356">
    <property type="entry name" value="DNA_methylase_A-5"/>
</dbReference>
<protein>
    <submittedName>
        <fullName evidence="5">N-6 DNA methylase</fullName>
    </submittedName>
</protein>
<evidence type="ECO:0000256" key="2">
    <source>
        <dbReference type="ARBA" id="ARBA00022747"/>
    </source>
</evidence>
<gene>
    <name evidence="5" type="ORF">B5M06_01545</name>
</gene>
<dbReference type="Pfam" id="PF02384">
    <property type="entry name" value="N6_Mtase"/>
    <property type="match status" value="1"/>
</dbReference>
<dbReference type="InterPro" id="IPR029063">
    <property type="entry name" value="SAM-dependent_MTases_sf"/>
</dbReference>
<evidence type="ECO:0000259" key="3">
    <source>
        <dbReference type="Pfam" id="PF02384"/>
    </source>
</evidence>
<dbReference type="PANTHER" id="PTHR42998">
    <property type="entry name" value="TYPE I RESTRICTION ENZYME HINDVIIP M PROTEIN-RELATED"/>
    <property type="match status" value="1"/>
</dbReference>
<dbReference type="InterPro" id="IPR029464">
    <property type="entry name" value="HSDR_N"/>
</dbReference>
<dbReference type="GO" id="GO:0009307">
    <property type="term" value="P:DNA restriction-modification system"/>
    <property type="evidence" value="ECO:0007669"/>
    <property type="project" value="UniProtKB-KW"/>
</dbReference>